<sequence>MLHSSLGSAAIASSDKIVFRLRGLLLRELAGFFGHRPEGISQAARILWRRGQLHPKLVSKTIKLDECYHIIRHTNVKNVEEAHQSVVSELASRASGIGDPMLDQTKRCRQSAEVQMSATSEFEHMHHESETESTSSGSQALDCPSMKAATRTDVGSEHRIVVFSEREKVEQSTVAAMRKLQFVVEECAMGLPEPIGCGGGGALEEYQASDEAALHDTADDAQASHGSEVVDDVETWASIRFHCAALRRKIDKVIFEMYVGHIRGITFFGFMAGAYNHMSGRILYRRFGCDTGKQWSISEYLDARLSSTTFERDF</sequence>
<evidence type="ECO:0000256" key="1">
    <source>
        <dbReference type="SAM" id="MobiDB-lite"/>
    </source>
</evidence>
<evidence type="ECO:0000313" key="3">
    <source>
        <dbReference type="Proteomes" id="UP001189429"/>
    </source>
</evidence>
<dbReference type="Proteomes" id="UP001189429">
    <property type="component" value="Unassembled WGS sequence"/>
</dbReference>
<accession>A0ABN9WNA6</accession>
<keyword evidence="3" id="KW-1185">Reference proteome</keyword>
<protein>
    <submittedName>
        <fullName evidence="2">Uncharacterized protein</fullName>
    </submittedName>
</protein>
<proteinExistence type="predicted"/>
<reference evidence="2" key="1">
    <citation type="submission" date="2023-10" db="EMBL/GenBank/DDBJ databases">
        <authorList>
            <person name="Chen Y."/>
            <person name="Shah S."/>
            <person name="Dougan E. K."/>
            <person name="Thang M."/>
            <person name="Chan C."/>
        </authorList>
    </citation>
    <scope>NUCLEOTIDE SEQUENCE [LARGE SCALE GENOMIC DNA]</scope>
</reference>
<feature type="region of interest" description="Disordered" evidence="1">
    <location>
        <begin position="117"/>
        <end position="149"/>
    </location>
</feature>
<dbReference type="EMBL" id="CAUYUJ010019026">
    <property type="protein sequence ID" value="CAK0888110.1"/>
    <property type="molecule type" value="Genomic_DNA"/>
</dbReference>
<gene>
    <name evidence="2" type="ORF">PCOR1329_LOCUS68959</name>
</gene>
<evidence type="ECO:0000313" key="2">
    <source>
        <dbReference type="EMBL" id="CAK0888110.1"/>
    </source>
</evidence>
<feature type="compositionally biased region" description="Basic and acidic residues" evidence="1">
    <location>
        <begin position="121"/>
        <end position="130"/>
    </location>
</feature>
<name>A0ABN9WNA6_9DINO</name>
<comment type="caution">
    <text evidence="2">The sequence shown here is derived from an EMBL/GenBank/DDBJ whole genome shotgun (WGS) entry which is preliminary data.</text>
</comment>
<organism evidence="2 3">
    <name type="scientific">Prorocentrum cordatum</name>
    <dbReference type="NCBI Taxonomy" id="2364126"/>
    <lineage>
        <taxon>Eukaryota</taxon>
        <taxon>Sar</taxon>
        <taxon>Alveolata</taxon>
        <taxon>Dinophyceae</taxon>
        <taxon>Prorocentrales</taxon>
        <taxon>Prorocentraceae</taxon>
        <taxon>Prorocentrum</taxon>
    </lineage>
</organism>